<feature type="region of interest" description="Disordered" evidence="1">
    <location>
        <begin position="112"/>
        <end position="199"/>
    </location>
</feature>
<dbReference type="RefSeq" id="XP_067688748.1">
    <property type="nucleotide sequence ID" value="XM_067832645.1"/>
</dbReference>
<dbReference type="KEGG" id="lenr:94168155"/>
<gene>
    <name evidence="3" type="ORF">CUR178_00867</name>
</gene>
<evidence type="ECO:0000313" key="4">
    <source>
        <dbReference type="Proteomes" id="UP000674179"/>
    </source>
</evidence>
<feature type="signal peptide" evidence="2">
    <location>
        <begin position="1"/>
        <end position="37"/>
    </location>
</feature>
<proteinExistence type="predicted"/>
<reference evidence="3 4" key="1">
    <citation type="submission" date="2021-02" db="EMBL/GenBank/DDBJ databases">
        <title>Leishmania (Mundinia) enrietti genome sequencing and assembly.</title>
        <authorList>
            <person name="Almutairi H."/>
            <person name="Gatherer D."/>
        </authorList>
    </citation>
    <scope>NUCLEOTIDE SEQUENCE [LARGE SCALE GENOMIC DNA]</scope>
    <source>
        <strain evidence="3">CUR178</strain>
    </source>
</reference>
<organism evidence="3 4">
    <name type="scientific">Leishmania enriettii</name>
    <dbReference type="NCBI Taxonomy" id="5663"/>
    <lineage>
        <taxon>Eukaryota</taxon>
        <taxon>Discoba</taxon>
        <taxon>Euglenozoa</taxon>
        <taxon>Kinetoplastea</taxon>
        <taxon>Metakinetoplastina</taxon>
        <taxon>Trypanosomatida</taxon>
        <taxon>Trypanosomatidae</taxon>
        <taxon>Leishmaniinae</taxon>
        <taxon>Leishmania</taxon>
    </lineage>
</organism>
<feature type="chain" id="PRO_5032281480" evidence="2">
    <location>
        <begin position="38"/>
        <end position="213"/>
    </location>
</feature>
<dbReference type="AlphaFoldDB" id="A0A836KB83"/>
<comment type="caution">
    <text evidence="3">The sequence shown here is derived from an EMBL/GenBank/DDBJ whole genome shotgun (WGS) entry which is preliminary data.</text>
</comment>
<dbReference type="EMBL" id="JAFHKP010000035">
    <property type="protein sequence ID" value="KAG5467226.1"/>
    <property type="molecule type" value="Genomic_DNA"/>
</dbReference>
<feature type="compositionally biased region" description="Polar residues" evidence="1">
    <location>
        <begin position="122"/>
        <end position="141"/>
    </location>
</feature>
<dbReference type="OrthoDB" id="266808at2759"/>
<protein>
    <submittedName>
        <fullName evidence="3">Uncharacterized protein</fullName>
    </submittedName>
</protein>
<evidence type="ECO:0000256" key="1">
    <source>
        <dbReference type="SAM" id="MobiDB-lite"/>
    </source>
</evidence>
<keyword evidence="4" id="KW-1185">Reference proteome</keyword>
<dbReference type="Proteomes" id="UP000674179">
    <property type="component" value="Chromosome 35"/>
</dbReference>
<dbReference type="GeneID" id="94168155"/>
<evidence type="ECO:0000256" key="2">
    <source>
        <dbReference type="SAM" id="SignalP"/>
    </source>
</evidence>
<sequence length="213" mass="23086">MFDTLFLNGRQRRAAALLAVTALVLLFVSFACPSTLARAMEPTVDERNDRYAYLDMLNEMDLQQILHEKTHGQVRINAFRNKEELIAAVRQIEEREDAEAGFNERVKAAMQRKAASAKAGNEVSSPSTGRHQSAARSSNEVNKGRNSKKRAVQLMDEGERGAQGAQSHSRRKGYAAAGAAAGGGGAGYAGAKKASSERRFSAGHELQVLYCTG</sequence>
<accession>A0A836KB83</accession>
<name>A0A836KB83_LEIEN</name>
<keyword evidence="2" id="KW-0732">Signal</keyword>
<evidence type="ECO:0000313" key="3">
    <source>
        <dbReference type="EMBL" id="KAG5467226.1"/>
    </source>
</evidence>